<evidence type="ECO:0000313" key="4">
    <source>
        <dbReference type="Proteomes" id="UP000822862"/>
    </source>
</evidence>
<organism evidence="3 4">
    <name type="scientific">Candidatus Rhabdochlamydia porcellionis</name>
    <dbReference type="NCBI Taxonomy" id="225148"/>
    <lineage>
        <taxon>Bacteria</taxon>
        <taxon>Pseudomonadati</taxon>
        <taxon>Chlamydiota</taxon>
        <taxon>Chlamydiia</taxon>
        <taxon>Parachlamydiales</taxon>
        <taxon>Candidatus Rhabdochlamydiaceae</taxon>
        <taxon>Candidatus Rhabdochlamydia</taxon>
    </lineage>
</organism>
<keyword evidence="1" id="KW-0175">Coiled coil</keyword>
<gene>
    <name evidence="3" type="ORF">RHAB15C_0001112</name>
</gene>
<feature type="region of interest" description="Disordered" evidence="2">
    <location>
        <begin position="884"/>
        <end position="905"/>
    </location>
</feature>
<feature type="compositionally biased region" description="Acidic residues" evidence="2">
    <location>
        <begin position="884"/>
        <end position="899"/>
    </location>
</feature>
<accession>A0ABX8Z5A0</accession>
<evidence type="ECO:0000256" key="1">
    <source>
        <dbReference type="SAM" id="Coils"/>
    </source>
</evidence>
<dbReference type="RefSeq" id="WP_220716037.1">
    <property type="nucleotide sequence ID" value="NZ_CP075585.1"/>
</dbReference>
<name>A0ABX8Z5A0_9BACT</name>
<proteinExistence type="predicted"/>
<sequence>MINIHNISNLEMFNQEGYSVSCPKDLQEAIQAGIVKKVRKLFNTEGFLALIPNFDPTEDTKLRIHLTKDGITIQLLEKDTSNPKVDTPYTKNDLELSEEVKTRKEKIIKKIDSLLKKPSALDSSARLESKVHPLFIPSQPNKEQAPSKIYFDATLSNPQIQQLHARIEDLQNQLNKKNPYPEELKVIKEQLVFLNQAILNLSLKQENITYPHTEEYTLINKLVDNQQDIYRALLDLLSRNLNQTSNTIPQNLSVIQDTGIKEMAFKSKENTSLEELVDLKEGLKELSNLQKEKDDLEIANATLQENLLSKEAQIATLEQKIQNLPTDEALYQLQSQLETLQNEKANLQSQQDGFISQLEKLTKASKVLESSNATLQENLLSKEAQIATLEQKIQNLPTDETIYQLQSQLETLQNEKANLQSQQDGFISQLEKLTKASKVLESSNATLQENLLSKEAQIATLEQKIQNLPTDEALYQLQSQLETLQNEKANLQSQQDGFISQLEKLTKSSKGLKSSNATLQENLLSKEAQIATLEQKIQNLPTDETIYQLQSQLEMLQNDRANLQVKLSDKNEKIFELNKEIQSLSEVHQALQNQLRDEKEIVSILETAAIPTISSKVELIETIIEEEKNKMEQNLSLLENNAIPENLLIPTSDYYTLTPKVLQEESFETATEITTLQAEIKYLREELEDIRPIVYNTTRKIEKTEKSNKDLTLELSKKTKAIEDLEEEKKFLESRLNKSESQLKDLQKAQYIFKEQQKEISLSSEENNDLLEELEKIQEKLSLEKRARAELEKTHQDQLEKLKDLYNENVLEKMEHINTKIANLQQQKKNTCFTLAQVLTDYIRAGSITEDVGQSIVGLMEEAFNNNTTEYKALLDLVSSEEEDFVSSEESASSDEYNEDSYLGS</sequence>
<dbReference type="EMBL" id="CP075585">
    <property type="protein sequence ID" value="QZA59227.1"/>
    <property type="molecule type" value="Genomic_DNA"/>
</dbReference>
<feature type="coiled-coil region" evidence="1">
    <location>
        <begin position="701"/>
        <end position="827"/>
    </location>
</feature>
<evidence type="ECO:0000313" key="3">
    <source>
        <dbReference type="EMBL" id="QZA59227.1"/>
    </source>
</evidence>
<keyword evidence="4" id="KW-1185">Reference proteome</keyword>
<feature type="coiled-coil region" evidence="1">
    <location>
        <begin position="279"/>
        <end position="641"/>
    </location>
</feature>
<protein>
    <submittedName>
        <fullName evidence="3">Chromosome partition protein Smc</fullName>
    </submittedName>
</protein>
<dbReference type="Proteomes" id="UP000822862">
    <property type="component" value="Chromosome"/>
</dbReference>
<dbReference type="Gene3D" id="1.10.287.1490">
    <property type="match status" value="3"/>
</dbReference>
<reference evidence="3 4" key="1">
    <citation type="submission" date="2021-05" db="EMBL/GenBank/DDBJ databases">
        <title>Ecology and evolution of chlamydial symbionts of arthropods.</title>
        <authorList>
            <person name="Halter T."/>
            <person name="Sixt B.S."/>
            <person name="Toenshoff E.R."/>
            <person name="Koestlbacher S."/>
            <person name="Schulz F."/>
            <person name="Kostanjsek R."/>
            <person name="Collingro A."/>
            <person name="Hendrickx F."/>
            <person name="Horn M."/>
        </authorList>
    </citation>
    <scope>NUCLEOTIDE SEQUENCE [LARGE SCALE GENOMIC DNA]</scope>
    <source>
        <strain evidence="3 4">15C</strain>
    </source>
</reference>
<evidence type="ECO:0000256" key="2">
    <source>
        <dbReference type="SAM" id="MobiDB-lite"/>
    </source>
</evidence>